<accession>S3D475</accession>
<dbReference type="AlphaFoldDB" id="S3D475"/>
<evidence type="ECO:0000256" key="1">
    <source>
        <dbReference type="ARBA" id="ARBA00023015"/>
    </source>
</evidence>
<evidence type="ECO:0000313" key="8">
    <source>
        <dbReference type="Proteomes" id="UP000016922"/>
    </source>
</evidence>
<evidence type="ECO:0000256" key="4">
    <source>
        <dbReference type="ARBA" id="ARBA00023242"/>
    </source>
</evidence>
<keyword evidence="3 5" id="KW-0804">Transcription</keyword>
<sequence>MANILHSPPHAFLDKSSHLASEALLQMASPYDLAQRNTIVTLQRRNPGLLNRHLVAANPYVARKPKIPKRGVNSFMAFRAYYSRMFAKFQQKNSSTLLKRLWDNDPWKAKWSIVARSFTSLRDAVGKAHAPLSTFLDIVCPKIGIISVEEYLDMMNWVVEKDNDSVELKQYSPPDFSVFPDRIVNTLMTERDVIFYCAFKGYISARMSVKIAGPFPQSESPSAKRATSQQGLLASAPPQCMMTPNEAFNTETNVSSETAAASQIFGSDIDATMEMTDTICTPFEWSNNDYDLYTAGEGVFDFESYFSKTQVDPWDSFNIDDPQAMNGFLTGGGIQEGYVSPEGNNT</sequence>
<feature type="domain" description="Alpha box" evidence="6">
    <location>
        <begin position="67"/>
        <end position="122"/>
    </location>
</feature>
<comment type="subcellular location">
    <subcellularLocation>
        <location evidence="5">Nucleus</location>
    </subcellularLocation>
</comment>
<gene>
    <name evidence="7" type="ORF">GLAREA_11996</name>
</gene>
<dbReference type="Proteomes" id="UP000016922">
    <property type="component" value="Unassembled WGS sequence"/>
</dbReference>
<dbReference type="GO" id="GO:0045895">
    <property type="term" value="P:positive regulation of mating-type specific transcription, DNA-templated"/>
    <property type="evidence" value="ECO:0007669"/>
    <property type="project" value="InterPro"/>
</dbReference>
<dbReference type="OrthoDB" id="5398665at2759"/>
<dbReference type="GO" id="GO:0008301">
    <property type="term" value="F:DNA binding, bending"/>
    <property type="evidence" value="ECO:0007669"/>
    <property type="project" value="InterPro"/>
</dbReference>
<proteinExistence type="inferred from homology"/>
<keyword evidence="8" id="KW-1185">Reference proteome</keyword>
<evidence type="ECO:0000256" key="3">
    <source>
        <dbReference type="ARBA" id="ARBA00023163"/>
    </source>
</evidence>
<comment type="similarity">
    <text evidence="5">Belongs to the MATALPHA1 family.</text>
</comment>
<name>S3D475_GLAL2</name>
<evidence type="ECO:0000256" key="2">
    <source>
        <dbReference type="ARBA" id="ARBA00023125"/>
    </source>
</evidence>
<dbReference type="RefSeq" id="XP_008080969.1">
    <property type="nucleotide sequence ID" value="XM_008082778.1"/>
</dbReference>
<dbReference type="EMBL" id="KE145360">
    <property type="protein sequence ID" value="EPE31914.1"/>
    <property type="molecule type" value="Genomic_DNA"/>
</dbReference>
<dbReference type="HOGENOM" id="CLU_801806_0_0_1"/>
<keyword evidence="2 5" id="KW-0238">DNA-binding</keyword>
<reference evidence="7 8" key="1">
    <citation type="journal article" date="2013" name="BMC Genomics">
        <title>Genomics-driven discovery of the pneumocandin biosynthetic gene cluster in the fungus Glarea lozoyensis.</title>
        <authorList>
            <person name="Chen L."/>
            <person name="Yue Q."/>
            <person name="Zhang X."/>
            <person name="Xiang M."/>
            <person name="Wang C."/>
            <person name="Li S."/>
            <person name="Che Y."/>
            <person name="Ortiz-Lopez F.J."/>
            <person name="Bills G.F."/>
            <person name="Liu X."/>
            <person name="An Z."/>
        </authorList>
    </citation>
    <scope>NUCLEOTIDE SEQUENCE [LARGE SCALE GENOMIC DNA]</scope>
    <source>
        <strain evidence="8">ATCC 20868 / MF5171</strain>
    </source>
</reference>
<evidence type="ECO:0000259" key="6">
    <source>
        <dbReference type="PROSITE" id="PS51325"/>
    </source>
</evidence>
<dbReference type="eggNOG" id="ENOG502S4ZK">
    <property type="taxonomic scope" value="Eukaryota"/>
</dbReference>
<dbReference type="GO" id="GO:0005634">
    <property type="term" value="C:nucleus"/>
    <property type="evidence" value="ECO:0007669"/>
    <property type="project" value="UniProtKB-SubCell"/>
</dbReference>
<organism evidence="7 8">
    <name type="scientific">Glarea lozoyensis (strain ATCC 20868 / MF5171)</name>
    <dbReference type="NCBI Taxonomy" id="1116229"/>
    <lineage>
        <taxon>Eukaryota</taxon>
        <taxon>Fungi</taxon>
        <taxon>Dikarya</taxon>
        <taxon>Ascomycota</taxon>
        <taxon>Pezizomycotina</taxon>
        <taxon>Leotiomycetes</taxon>
        <taxon>Helotiales</taxon>
        <taxon>Helotiaceae</taxon>
        <taxon>Glarea</taxon>
    </lineage>
</organism>
<dbReference type="PROSITE" id="PS51325">
    <property type="entry name" value="ALPHA_BOX"/>
    <property type="match status" value="1"/>
</dbReference>
<dbReference type="GeneID" id="19471037"/>
<protein>
    <submittedName>
        <fullName evidence="7">Alpha box protein</fullName>
    </submittedName>
</protein>
<dbReference type="Pfam" id="PF04769">
    <property type="entry name" value="MATalpha_HMGbox"/>
    <property type="match status" value="1"/>
</dbReference>
<keyword evidence="4 5" id="KW-0539">Nucleus</keyword>
<dbReference type="InterPro" id="IPR006856">
    <property type="entry name" value="MATalpha_HMGbox"/>
</dbReference>
<keyword evidence="1 5" id="KW-0805">Transcription regulation</keyword>
<evidence type="ECO:0000256" key="5">
    <source>
        <dbReference type="RuleBase" id="RU003516"/>
    </source>
</evidence>
<evidence type="ECO:0000313" key="7">
    <source>
        <dbReference type="EMBL" id="EPE31914.1"/>
    </source>
</evidence>
<dbReference type="KEGG" id="glz:GLAREA_11996"/>